<evidence type="ECO:0000313" key="2">
    <source>
        <dbReference type="EMBL" id="BAL87861.1"/>
    </source>
</evidence>
<keyword evidence="1" id="KW-0472">Membrane</keyword>
<reference evidence="2 3" key="1">
    <citation type="submission" date="2012-02" db="EMBL/GenBank/DDBJ databases">
        <title>Complete genome sequence of Actinoplanes missouriensis 431 (= NBRC 102363).</title>
        <authorList>
            <person name="Ohnishi Y."/>
            <person name="Ishikawa J."/>
            <person name="Sekine M."/>
            <person name="Hosoyama A."/>
            <person name="Harada T."/>
            <person name="Narita H."/>
            <person name="Hata T."/>
            <person name="Konno Y."/>
            <person name="Tutikane K."/>
            <person name="Fujita N."/>
            <person name="Horinouchi S."/>
            <person name="Hayakawa M."/>
        </authorList>
    </citation>
    <scope>NUCLEOTIDE SEQUENCE [LARGE SCALE GENOMIC DNA]</scope>
    <source>
        <strain evidence="3">ATCC 14538 / DSM 43046 / CBS 188.64 / JCM 3121 / NBRC 102363 / NCIMB 12654 / NRRL B-3342 / UNCC 431</strain>
    </source>
</reference>
<dbReference type="AlphaFoldDB" id="I0H4C4"/>
<gene>
    <name evidence="2" type="ordered locus">AMIS_26410</name>
</gene>
<dbReference type="KEGG" id="ams:AMIS_26410"/>
<protein>
    <submittedName>
        <fullName evidence="2">Uncharacterized protein</fullName>
    </submittedName>
</protein>
<dbReference type="PATRIC" id="fig|512565.3.peg.2642"/>
<feature type="transmembrane region" description="Helical" evidence="1">
    <location>
        <begin position="133"/>
        <end position="152"/>
    </location>
</feature>
<keyword evidence="1" id="KW-1133">Transmembrane helix</keyword>
<dbReference type="Proteomes" id="UP000007882">
    <property type="component" value="Chromosome"/>
</dbReference>
<feature type="transmembrane region" description="Helical" evidence="1">
    <location>
        <begin position="76"/>
        <end position="97"/>
    </location>
</feature>
<keyword evidence="1" id="KW-0812">Transmembrane</keyword>
<name>I0H4C4_ACTM4</name>
<accession>I0H4C4</accession>
<keyword evidence="3" id="KW-1185">Reference proteome</keyword>
<dbReference type="EMBL" id="AP012319">
    <property type="protein sequence ID" value="BAL87861.1"/>
    <property type="molecule type" value="Genomic_DNA"/>
</dbReference>
<evidence type="ECO:0000313" key="3">
    <source>
        <dbReference type="Proteomes" id="UP000007882"/>
    </source>
</evidence>
<dbReference type="HOGENOM" id="CLU_1623648_0_0_11"/>
<proteinExistence type="predicted"/>
<organism evidence="2 3">
    <name type="scientific">Actinoplanes missouriensis (strain ATCC 14538 / DSM 43046 / CBS 188.64 / JCM 3121 / NBRC 102363 / NCIMB 12654 / NRRL B-3342 / UNCC 431)</name>
    <dbReference type="NCBI Taxonomy" id="512565"/>
    <lineage>
        <taxon>Bacteria</taxon>
        <taxon>Bacillati</taxon>
        <taxon>Actinomycetota</taxon>
        <taxon>Actinomycetes</taxon>
        <taxon>Micromonosporales</taxon>
        <taxon>Micromonosporaceae</taxon>
        <taxon>Actinoplanes</taxon>
    </lineage>
</organism>
<evidence type="ECO:0000256" key="1">
    <source>
        <dbReference type="SAM" id="Phobius"/>
    </source>
</evidence>
<feature type="transmembrane region" description="Helical" evidence="1">
    <location>
        <begin position="44"/>
        <end position="64"/>
    </location>
</feature>
<sequence>MACAAVALLLVSFAPWWTVRWTSMRYGSGEVTEHVTTASAWTASTGWSVGIVLGVVAVIGWLWWPQPLPRPRRSAFVSTVAVAAVATTVGTRLAIILEQGATGGTYAVVPATGDGRQIGDIVRDSLPSGTAGWGFYAGVVVLLTIAVCALVGRRAERRSRSLT</sequence>